<name>A0A0N4WJ11_HAEPC</name>
<evidence type="ECO:0000256" key="1">
    <source>
        <dbReference type="SAM" id="Coils"/>
    </source>
</evidence>
<evidence type="ECO:0000313" key="3">
    <source>
        <dbReference type="Proteomes" id="UP000268014"/>
    </source>
</evidence>
<dbReference type="WBParaSite" id="HPLM_0001097601-mRNA-1">
    <property type="protein sequence ID" value="HPLM_0001097601-mRNA-1"/>
    <property type="gene ID" value="HPLM_0001097601"/>
</dbReference>
<dbReference type="EMBL" id="UZAF01017438">
    <property type="protein sequence ID" value="VDO41657.1"/>
    <property type="molecule type" value="Genomic_DNA"/>
</dbReference>
<reference evidence="2 3" key="2">
    <citation type="submission" date="2018-11" db="EMBL/GenBank/DDBJ databases">
        <authorList>
            <consortium name="Pathogen Informatics"/>
        </authorList>
    </citation>
    <scope>NUCLEOTIDE SEQUENCE [LARGE SCALE GENOMIC DNA]</scope>
    <source>
        <strain evidence="2 3">MHpl1</strain>
    </source>
</reference>
<evidence type="ECO:0000313" key="2">
    <source>
        <dbReference type="EMBL" id="VDO41657.1"/>
    </source>
</evidence>
<reference evidence="4" key="1">
    <citation type="submission" date="2017-02" db="UniProtKB">
        <authorList>
            <consortium name="WormBaseParasite"/>
        </authorList>
    </citation>
    <scope>IDENTIFICATION</scope>
</reference>
<dbReference type="AlphaFoldDB" id="A0A0N4WJ11"/>
<keyword evidence="3" id="KW-1185">Reference proteome</keyword>
<gene>
    <name evidence="2" type="ORF">HPLM_LOCUS10968</name>
</gene>
<dbReference type="OrthoDB" id="5873639at2759"/>
<keyword evidence="1" id="KW-0175">Coiled coil</keyword>
<protein>
    <submittedName>
        <fullName evidence="4">Tropomyosin</fullName>
    </submittedName>
</protein>
<sequence length="189" mass="21731">MAASKKELQQRRKDNADLCARINALLHSSDSGSEEEVTSHKEEIAEINALRDEINEKQVEVAKAQREKKLAEDAQEKFQEDNNTRIIMLQEQVNSSQQKIIALDTELGIMAQKDVERYKNAFSNMAKAKEAAQIREHEEGDLRNRLNVALEDLEFMERAKEEAEENINNKEKMLRKAMDTITKLEMASQ</sequence>
<dbReference type="Proteomes" id="UP000268014">
    <property type="component" value="Unassembled WGS sequence"/>
</dbReference>
<evidence type="ECO:0000313" key="4">
    <source>
        <dbReference type="WBParaSite" id="HPLM_0001097601-mRNA-1"/>
    </source>
</evidence>
<feature type="coiled-coil region" evidence="1">
    <location>
        <begin position="37"/>
        <end position="84"/>
    </location>
</feature>
<proteinExistence type="predicted"/>
<accession>A0A0N4WJ11</accession>
<organism evidence="4">
    <name type="scientific">Haemonchus placei</name>
    <name type="common">Barber's pole worm</name>
    <dbReference type="NCBI Taxonomy" id="6290"/>
    <lineage>
        <taxon>Eukaryota</taxon>
        <taxon>Metazoa</taxon>
        <taxon>Ecdysozoa</taxon>
        <taxon>Nematoda</taxon>
        <taxon>Chromadorea</taxon>
        <taxon>Rhabditida</taxon>
        <taxon>Rhabditina</taxon>
        <taxon>Rhabditomorpha</taxon>
        <taxon>Strongyloidea</taxon>
        <taxon>Trichostrongylidae</taxon>
        <taxon>Haemonchus</taxon>
    </lineage>
</organism>
<feature type="coiled-coil region" evidence="1">
    <location>
        <begin position="146"/>
        <end position="187"/>
    </location>
</feature>